<feature type="domain" description="YVC1 N-terminal linker helical" evidence="3">
    <location>
        <begin position="57"/>
        <end position="228"/>
    </location>
</feature>
<evidence type="ECO:0000259" key="3">
    <source>
        <dbReference type="Pfam" id="PF23190"/>
    </source>
</evidence>
<feature type="transmembrane region" description="Helical" evidence="2">
    <location>
        <begin position="382"/>
        <end position="400"/>
    </location>
</feature>
<dbReference type="EMBL" id="SKBQ01000082">
    <property type="protein sequence ID" value="TPX08005.1"/>
    <property type="molecule type" value="Genomic_DNA"/>
</dbReference>
<sequence length="646" mass="74027">MSVSNAMSSDWLDWRRLLGFERRRSHQHGHWWNDSRRRLLPTYANDAIESAIPAKEVSKVALRLHHLIEACVPCEMEESQVTKAHSRVITKKVIQAAKEAGGSEYQACVRWFKHQAIEELWDAELHQVRGTACEVIAKGIIENEEDTAYLMHQVLLKRYSIVIDNEETPPVNVIEMAVDLHALRVIGSSGYQKCITYLWKGWLVQDENDPSNFVDYKDRDNTSFIAHLDPDRMRAPMYQNAAQMLISLIYLALFTGAINTINRDGDLDFVEGLLYAFTFGFLFDEFAKVWKAGYHILGFWNAFNGVLYSLLMVSLAMRFVAFSKPKSPEGDRGSREMFNELSYSFLACTAPLFWTRLLLYLDSFRFFGAMLVVLKVMMKESVIFFALLLVVCIGFLQSFIGLDYAKDFVLGDFTFILQSMANALMQSPDFSGFENFGPPFGIILYYIFTFIVMVILLNILIALYNSSYEDIYGNADDEYLALFSQKTMQFVRAPDENVFIPPFNLIEVFFLALPLEWWMNKKLYERINDVVMAIIYSPLLLVAAYFEKRTAIEIRGNRSRGEDDDDTIEEWEQMRDEVDFEGEGWDKKVESAKSNVEEEPAVLEVRKLRAEMEELKRMIADLAKAVGGGGAGDGKEKGEGSQDLLK</sequence>
<keyword evidence="2" id="KW-0812">Transmembrane</keyword>
<evidence type="ECO:0000256" key="1">
    <source>
        <dbReference type="SAM" id="MobiDB-lite"/>
    </source>
</evidence>
<feature type="transmembrane region" description="Helical" evidence="2">
    <location>
        <begin position="443"/>
        <end position="464"/>
    </location>
</feature>
<evidence type="ECO:0000259" key="4">
    <source>
        <dbReference type="Pfam" id="PF23317"/>
    </source>
</evidence>
<feature type="region of interest" description="Disordered" evidence="1">
    <location>
        <begin position="625"/>
        <end position="646"/>
    </location>
</feature>
<dbReference type="AlphaFoldDB" id="A0A507AF07"/>
<feature type="transmembrane region" description="Helical" evidence="2">
    <location>
        <begin position="302"/>
        <end position="321"/>
    </location>
</feature>
<reference evidence="5 6" key="1">
    <citation type="submission" date="2019-06" db="EMBL/GenBank/DDBJ databases">
        <title>Draft genome sequence of the filamentous fungus Phialemoniopsis curvata isolated from diesel fuel.</title>
        <authorList>
            <person name="Varaljay V.A."/>
            <person name="Lyon W.J."/>
            <person name="Crouch A.L."/>
            <person name="Drake C.E."/>
            <person name="Hollomon J.M."/>
            <person name="Nadeau L.J."/>
            <person name="Nunn H.S."/>
            <person name="Stevenson B.S."/>
            <person name="Bojanowski C.L."/>
            <person name="Crookes-Goodson W.J."/>
        </authorList>
    </citation>
    <scope>NUCLEOTIDE SEQUENCE [LARGE SCALE GENOMIC DNA]</scope>
    <source>
        <strain evidence="5 6">D216</strain>
    </source>
</reference>
<evidence type="ECO:0000313" key="6">
    <source>
        <dbReference type="Proteomes" id="UP000319257"/>
    </source>
</evidence>
<protein>
    <submittedName>
        <fullName evidence="5">Uncharacterized protein</fullName>
    </submittedName>
</protein>
<dbReference type="InParanoid" id="A0A507AF07"/>
<evidence type="ECO:0000313" key="5">
    <source>
        <dbReference type="EMBL" id="TPX08005.1"/>
    </source>
</evidence>
<evidence type="ECO:0000256" key="2">
    <source>
        <dbReference type="SAM" id="Phobius"/>
    </source>
</evidence>
<feature type="compositionally biased region" description="Basic and acidic residues" evidence="1">
    <location>
        <begin position="633"/>
        <end position="646"/>
    </location>
</feature>
<keyword evidence="2" id="KW-1133">Transmembrane helix</keyword>
<dbReference type="PANTHER" id="PTHR35859">
    <property type="entry name" value="NONSELECTIVE CATION CHANNEL PROTEIN"/>
    <property type="match status" value="1"/>
</dbReference>
<dbReference type="Pfam" id="PF23190">
    <property type="entry name" value="LHD_TRPY1"/>
    <property type="match status" value="1"/>
</dbReference>
<dbReference type="PANTHER" id="PTHR35859:SF5">
    <property type="entry name" value="ION TRANSPORT DOMAIN-CONTAINING PROTEIN"/>
    <property type="match status" value="1"/>
</dbReference>
<dbReference type="InterPro" id="IPR056336">
    <property type="entry name" value="YVC1_C"/>
</dbReference>
<feature type="transmembrane region" description="Helical" evidence="2">
    <location>
        <begin position="241"/>
        <end position="261"/>
    </location>
</feature>
<dbReference type="OrthoDB" id="301415at2759"/>
<dbReference type="STRING" id="1093900.A0A507AF07"/>
<dbReference type="InterPro" id="IPR056337">
    <property type="entry name" value="LHD_YVC1"/>
</dbReference>
<dbReference type="Pfam" id="PF23317">
    <property type="entry name" value="YVC1_C"/>
    <property type="match status" value="1"/>
</dbReference>
<feature type="transmembrane region" description="Helical" evidence="2">
    <location>
        <begin position="498"/>
        <end position="518"/>
    </location>
</feature>
<name>A0A507AF07_9PEZI</name>
<comment type="caution">
    <text evidence="5">The sequence shown here is derived from an EMBL/GenBank/DDBJ whole genome shotgun (WGS) entry which is preliminary data.</text>
</comment>
<dbReference type="FunCoup" id="A0A507AF07">
    <property type="interactions" value="17"/>
</dbReference>
<dbReference type="RefSeq" id="XP_030989716.1">
    <property type="nucleotide sequence ID" value="XM_031132943.1"/>
</dbReference>
<dbReference type="GeneID" id="41977783"/>
<dbReference type="InterPro" id="IPR052971">
    <property type="entry name" value="TRP_calcium_channel"/>
</dbReference>
<feature type="transmembrane region" description="Helical" evidence="2">
    <location>
        <begin position="530"/>
        <end position="546"/>
    </location>
</feature>
<accession>A0A507AF07</accession>
<proteinExistence type="predicted"/>
<keyword evidence="6" id="KW-1185">Reference proteome</keyword>
<dbReference type="Proteomes" id="UP000319257">
    <property type="component" value="Unassembled WGS sequence"/>
</dbReference>
<feature type="domain" description="Calcium channel YVC1-like C-terminal transmembrane" evidence="4">
    <location>
        <begin position="251"/>
        <end position="548"/>
    </location>
</feature>
<feature type="transmembrane region" description="Helical" evidence="2">
    <location>
        <begin position="273"/>
        <end position="290"/>
    </location>
</feature>
<gene>
    <name evidence="5" type="ORF">E0L32_010336</name>
</gene>
<keyword evidence="2" id="KW-0472">Membrane</keyword>
<organism evidence="5 6">
    <name type="scientific">Thyridium curvatum</name>
    <dbReference type="NCBI Taxonomy" id="1093900"/>
    <lineage>
        <taxon>Eukaryota</taxon>
        <taxon>Fungi</taxon>
        <taxon>Dikarya</taxon>
        <taxon>Ascomycota</taxon>
        <taxon>Pezizomycotina</taxon>
        <taxon>Sordariomycetes</taxon>
        <taxon>Sordariomycetidae</taxon>
        <taxon>Thyridiales</taxon>
        <taxon>Thyridiaceae</taxon>
        <taxon>Thyridium</taxon>
    </lineage>
</organism>